<accession>A0A2A7SBV7</accession>
<dbReference type="EMBL" id="PDDY01000001">
    <property type="protein sequence ID" value="PEH41036.1"/>
    <property type="molecule type" value="Genomic_DNA"/>
</dbReference>
<dbReference type="PANTHER" id="PTHR38592">
    <property type="entry name" value="BLL4819 PROTEIN"/>
    <property type="match status" value="1"/>
</dbReference>
<keyword evidence="1" id="KW-0472">Membrane</keyword>
<evidence type="ECO:0000313" key="3">
    <source>
        <dbReference type="Proteomes" id="UP000220629"/>
    </source>
</evidence>
<feature type="transmembrane region" description="Helical" evidence="1">
    <location>
        <begin position="275"/>
        <end position="293"/>
    </location>
</feature>
<keyword evidence="1" id="KW-1133">Transmembrane helix</keyword>
<feature type="transmembrane region" description="Helical" evidence="1">
    <location>
        <begin position="49"/>
        <end position="73"/>
    </location>
</feature>
<keyword evidence="1" id="KW-0812">Transmembrane</keyword>
<proteinExistence type="predicted"/>
<dbReference type="RefSeq" id="WP_096752092.1">
    <property type="nucleotide sequence ID" value="NZ_CADEPO010000028.1"/>
</dbReference>
<dbReference type="PANTHER" id="PTHR38592:SF3">
    <property type="entry name" value="BLL4819 PROTEIN"/>
    <property type="match status" value="1"/>
</dbReference>
<protein>
    <submittedName>
        <fullName evidence="2">OpgC domain-containing protein</fullName>
    </submittedName>
</protein>
<feature type="transmembrane region" description="Helical" evidence="1">
    <location>
        <begin position="235"/>
        <end position="255"/>
    </location>
</feature>
<dbReference type="AlphaFoldDB" id="A0A2A7SBV7"/>
<feature type="transmembrane region" description="Helical" evidence="1">
    <location>
        <begin position="149"/>
        <end position="168"/>
    </location>
</feature>
<feature type="transmembrane region" description="Helical" evidence="1">
    <location>
        <begin position="341"/>
        <end position="365"/>
    </location>
</feature>
<name>A0A2A7SBV7_BURGA</name>
<gene>
    <name evidence="2" type="ORF">CRM94_02025</name>
</gene>
<feature type="transmembrane region" description="Helical" evidence="1">
    <location>
        <begin position="204"/>
        <end position="223"/>
    </location>
</feature>
<feature type="transmembrane region" description="Helical" evidence="1">
    <location>
        <begin position="300"/>
        <end position="321"/>
    </location>
</feature>
<comment type="caution">
    <text evidence="2">The sequence shown here is derived from an EMBL/GenBank/DDBJ whole genome shotgun (WGS) entry which is preliminary data.</text>
</comment>
<dbReference type="Proteomes" id="UP000220629">
    <property type="component" value="Unassembled WGS sequence"/>
</dbReference>
<evidence type="ECO:0000256" key="1">
    <source>
        <dbReference type="SAM" id="Phobius"/>
    </source>
</evidence>
<reference evidence="3" key="1">
    <citation type="submission" date="2017-09" db="EMBL/GenBank/DDBJ databases">
        <title>FDA dAtabase for Regulatory Grade micrObial Sequences (FDA-ARGOS): Supporting development and validation of Infectious Disease Dx tests.</title>
        <authorList>
            <person name="Minogue T."/>
            <person name="Wolcott M."/>
            <person name="Wasieloski L."/>
            <person name="Aguilar W."/>
            <person name="Moore D."/>
            <person name="Tallon L."/>
            <person name="Sadzewicz L."/>
            <person name="Ott S."/>
            <person name="Zhao X."/>
            <person name="Nagaraj S."/>
            <person name="Vavikolanu K."/>
            <person name="Aluvathingal J."/>
            <person name="Nadendla S."/>
            <person name="Sichtig H."/>
        </authorList>
    </citation>
    <scope>NUCLEOTIDE SEQUENCE [LARGE SCALE GENOMIC DNA]</scope>
    <source>
        <strain evidence="3">FDAARGOS_390</strain>
    </source>
</reference>
<feature type="transmembrane region" description="Helical" evidence="1">
    <location>
        <begin position="23"/>
        <end position="43"/>
    </location>
</feature>
<sequence length="373" mass="40407">MALSDACPPVPPARSGRLIEIDFFRGIVLLMIVVDHIGGSMISKITLHSYALCDAAEVFVFLGGFAAASAFVAMSERHGTDVARRRFLRRAVQIYRAFLATTTLMLVVSAVLDHFGIESPNLALDDVSVMLATPLTGLIEVLTFQRQPYLASVLPMYVLFALATPAIVPLARRWPAWLFAGSLASWLASRWLGAELLDTPSFKWSFNPFAWQLMFVLGALVRCQPVYRSLAARPGGAVLTGIALGVVAVCAYYKLFSGLPLPEGLLKRDLAWSRVVSFLAIAWLMADLMRLGWVGKLARVVQPVVAVGQRGLVCYVVGTAISLTLDSLLHRAALSPHFSPIGIGFAADAIALGCLLTLASSGGWWQRLRRVPA</sequence>
<evidence type="ECO:0000313" key="2">
    <source>
        <dbReference type="EMBL" id="PEH41036.1"/>
    </source>
</evidence>
<dbReference type="InterPro" id="IPR014550">
    <property type="entry name" value="UCP028704_OpgC"/>
</dbReference>
<organism evidence="2 3">
    <name type="scientific">Burkholderia gladioli</name>
    <name type="common">Pseudomonas marginata</name>
    <name type="synonym">Phytomonas marginata</name>
    <dbReference type="NCBI Taxonomy" id="28095"/>
    <lineage>
        <taxon>Bacteria</taxon>
        <taxon>Pseudomonadati</taxon>
        <taxon>Pseudomonadota</taxon>
        <taxon>Betaproteobacteria</taxon>
        <taxon>Burkholderiales</taxon>
        <taxon>Burkholderiaceae</taxon>
        <taxon>Burkholderia</taxon>
    </lineage>
</organism>
<dbReference type="Pfam" id="PF10129">
    <property type="entry name" value="OpgC_C"/>
    <property type="match status" value="1"/>
</dbReference>
<feature type="transmembrane region" description="Helical" evidence="1">
    <location>
        <begin position="94"/>
        <end position="112"/>
    </location>
</feature>
<dbReference type="PIRSF" id="PIRSF028704">
    <property type="entry name" value="UPC028704"/>
    <property type="match status" value="1"/>
</dbReference>